<evidence type="ECO:0000313" key="2">
    <source>
        <dbReference type="EMBL" id="PVH38823.1"/>
    </source>
</evidence>
<name>A0A2T8IMB7_9POAL</name>
<dbReference type="Proteomes" id="UP000243499">
    <property type="component" value="Chromosome 5"/>
</dbReference>
<protein>
    <submittedName>
        <fullName evidence="2">Uncharacterized protein</fullName>
    </submittedName>
</protein>
<dbReference type="AlphaFoldDB" id="A0A2T8IMB7"/>
<proteinExistence type="predicted"/>
<dbReference type="Gramene" id="PVH38823">
    <property type="protein sequence ID" value="PVH38823"/>
    <property type="gene ID" value="PAHAL_5G363800"/>
</dbReference>
<reference evidence="2" key="1">
    <citation type="submission" date="2018-04" db="EMBL/GenBank/DDBJ databases">
        <title>WGS assembly of Panicum hallii.</title>
        <authorList>
            <person name="Lovell J."/>
            <person name="Jenkins J."/>
            <person name="Lowry D."/>
            <person name="Mamidi S."/>
            <person name="Sreedasyam A."/>
            <person name="Weng X."/>
            <person name="Barry K."/>
            <person name="Bonette J."/>
            <person name="Campitelli B."/>
            <person name="Daum C."/>
            <person name="Gordon S."/>
            <person name="Gould B."/>
            <person name="Lipzen A."/>
            <person name="Macqueen A."/>
            <person name="Palacio-Mejia J."/>
            <person name="Plott C."/>
            <person name="Shakirov E."/>
            <person name="Shu S."/>
            <person name="Yoshinaga Y."/>
            <person name="Zane M."/>
            <person name="Rokhsar D."/>
            <person name="Grimwood J."/>
            <person name="Schmutz J."/>
            <person name="Juenger T."/>
        </authorList>
    </citation>
    <scope>NUCLEOTIDE SEQUENCE [LARGE SCALE GENOMIC DNA]</scope>
    <source>
        <strain evidence="2">FIL2</strain>
    </source>
</reference>
<feature type="region of interest" description="Disordered" evidence="1">
    <location>
        <begin position="101"/>
        <end position="139"/>
    </location>
</feature>
<dbReference type="EMBL" id="CM008050">
    <property type="protein sequence ID" value="PVH38823.1"/>
    <property type="molecule type" value="Genomic_DNA"/>
</dbReference>
<gene>
    <name evidence="2" type="ORF">PAHAL_5G363800</name>
</gene>
<dbReference type="PANTHER" id="PTHR33063:SF15">
    <property type="entry name" value="TRANSPOSASE, PTTA_EN_SPM, PLANT"/>
    <property type="match status" value="1"/>
</dbReference>
<dbReference type="PANTHER" id="PTHR33063">
    <property type="entry name" value="OS02G0583500 PROTEIN"/>
    <property type="match status" value="1"/>
</dbReference>
<organism evidence="2">
    <name type="scientific">Panicum hallii</name>
    <dbReference type="NCBI Taxonomy" id="206008"/>
    <lineage>
        <taxon>Eukaryota</taxon>
        <taxon>Viridiplantae</taxon>
        <taxon>Streptophyta</taxon>
        <taxon>Embryophyta</taxon>
        <taxon>Tracheophyta</taxon>
        <taxon>Spermatophyta</taxon>
        <taxon>Magnoliopsida</taxon>
        <taxon>Liliopsida</taxon>
        <taxon>Poales</taxon>
        <taxon>Poaceae</taxon>
        <taxon>PACMAD clade</taxon>
        <taxon>Panicoideae</taxon>
        <taxon>Panicodae</taxon>
        <taxon>Paniceae</taxon>
        <taxon>Panicinae</taxon>
        <taxon>Panicum</taxon>
        <taxon>Panicum sect. Panicum</taxon>
    </lineage>
</organism>
<sequence length="283" mass="31092">MRTGHRTACAKRGRRSVAMALGGRQSKRVRSIPPIEVTHGASSRMLKRLDIAGAPQQPEHQELLPIAENSSGCDNAVQEEPPAVAENTSYYENLNGCSTPLRDWTPYPDDGNSLNKDETGQNTDSGADAPTQRGGPRKARLATRGIMLDKMNKAMGRRMPISIPKGNQRPHVPMQAAKFASEAGVVVRSQVPIFTHWREYKAQSEHFDGFVGRLSGRLAIDKRHQSIVDACLKQQYFVGVPANEVPTTSPVSYMTDAHWCKLVDKWSTALSGPGLRDCVHNVV</sequence>
<evidence type="ECO:0000256" key="1">
    <source>
        <dbReference type="SAM" id="MobiDB-lite"/>
    </source>
</evidence>
<accession>A0A2T8IMB7</accession>